<dbReference type="PANTHER" id="PTHR41542:SF1">
    <property type="entry name" value="BLL5807 PROTEIN"/>
    <property type="match status" value="1"/>
</dbReference>
<gene>
    <name evidence="5" type="ORF">GAK35_04266</name>
</gene>
<evidence type="ECO:0000256" key="2">
    <source>
        <dbReference type="SAM" id="Phobius"/>
    </source>
</evidence>
<dbReference type="SUPFAM" id="SSF54427">
    <property type="entry name" value="NTF2-like"/>
    <property type="match status" value="1"/>
</dbReference>
<dbReference type="PANTHER" id="PTHR41542">
    <property type="entry name" value="BLL5807 PROTEIN"/>
    <property type="match status" value="1"/>
</dbReference>
<protein>
    <recommendedName>
        <fullName evidence="4">Tim44-like domain-containing protein</fullName>
    </recommendedName>
</protein>
<dbReference type="InterPro" id="IPR007379">
    <property type="entry name" value="Tim44-like_dom"/>
</dbReference>
<dbReference type="EMBL" id="WNDX01000235">
    <property type="protein sequence ID" value="KAF1034836.1"/>
    <property type="molecule type" value="Genomic_DNA"/>
</dbReference>
<feature type="transmembrane region" description="Helical" evidence="2">
    <location>
        <begin position="83"/>
        <end position="102"/>
    </location>
</feature>
<feature type="chain" id="PRO_5030863200" description="Tim44-like domain-containing protein" evidence="3">
    <location>
        <begin position="25"/>
        <end position="329"/>
    </location>
</feature>
<dbReference type="SMART" id="SM00978">
    <property type="entry name" value="Tim44"/>
    <property type="match status" value="1"/>
</dbReference>
<comment type="caution">
    <text evidence="5">The sequence shown here is derived from an EMBL/GenBank/DDBJ whole genome shotgun (WGS) entry which is preliminary data.</text>
</comment>
<keyword evidence="2" id="KW-0472">Membrane</keyword>
<evidence type="ECO:0000313" key="6">
    <source>
        <dbReference type="Proteomes" id="UP000462435"/>
    </source>
</evidence>
<dbReference type="InterPro" id="IPR032710">
    <property type="entry name" value="NTF2-like_dom_sf"/>
</dbReference>
<dbReference type="AlphaFoldDB" id="A0A7V8FSP5"/>
<keyword evidence="2" id="KW-1133">Transmembrane helix</keyword>
<evidence type="ECO:0000256" key="3">
    <source>
        <dbReference type="SAM" id="SignalP"/>
    </source>
</evidence>
<feature type="transmembrane region" description="Helical" evidence="2">
    <location>
        <begin position="109"/>
        <end position="130"/>
    </location>
</feature>
<dbReference type="Gene3D" id="3.10.450.240">
    <property type="match status" value="1"/>
</dbReference>
<sequence>MKKFMLALMLAITSLAMVVSPADAKRLGGGGSFGKQSSNYSRQAAPSSPSYNQAPSAAPYRPSAPAAAPQSAPARPASPWRNIVGGVLLGFGLGALMSHFGIGGAAGGMLGSLLTILLLAGVVFFLIRMFSRGRQEQNSNPAYATPMPGVSPIGSAAGATPEIGSGLKDINPPPAFQGNTPAALQGNGVGGQAIQNAAPAHIEKWGIPADFDTAGFVRNAKTYFIRLQAAWDRADVNDIREFTSPEMFAELRMQLTERGASPNATDVVQLEAELLGIETQAYDYLATVRFQGLIKEAPDASAEPFSEIWNLSKPQNGAGGWVLAGIQQV</sequence>
<feature type="compositionally biased region" description="Low complexity" evidence="1">
    <location>
        <begin position="53"/>
        <end position="76"/>
    </location>
</feature>
<feature type="domain" description="Tim44-like" evidence="4">
    <location>
        <begin position="197"/>
        <end position="328"/>
    </location>
</feature>
<evidence type="ECO:0000313" key="5">
    <source>
        <dbReference type="EMBL" id="KAF1034836.1"/>
    </source>
</evidence>
<dbReference type="Pfam" id="PF04280">
    <property type="entry name" value="Tim44"/>
    <property type="match status" value="1"/>
</dbReference>
<organism evidence="5 6">
    <name type="scientific">Herbaspirillum frisingense</name>
    <dbReference type="NCBI Taxonomy" id="92645"/>
    <lineage>
        <taxon>Bacteria</taxon>
        <taxon>Pseudomonadati</taxon>
        <taxon>Pseudomonadota</taxon>
        <taxon>Betaproteobacteria</taxon>
        <taxon>Burkholderiales</taxon>
        <taxon>Oxalobacteraceae</taxon>
        <taxon>Herbaspirillum</taxon>
    </lineage>
</organism>
<dbReference type="Proteomes" id="UP000462435">
    <property type="component" value="Unassembled WGS sequence"/>
</dbReference>
<feature type="region of interest" description="Disordered" evidence="1">
    <location>
        <begin position="161"/>
        <end position="182"/>
    </location>
</feature>
<reference evidence="6" key="1">
    <citation type="journal article" date="2020" name="MBio">
        <title>Horizontal gene transfer to a defensive symbiont with a reduced genome amongst a multipartite beetle microbiome.</title>
        <authorList>
            <person name="Waterworth S.C."/>
            <person name="Florez L.V."/>
            <person name="Rees E.R."/>
            <person name="Hertweck C."/>
            <person name="Kaltenpoth M."/>
            <person name="Kwan J.C."/>
        </authorList>
    </citation>
    <scope>NUCLEOTIDE SEQUENCE [LARGE SCALE GENOMIC DNA]</scope>
</reference>
<proteinExistence type="predicted"/>
<feature type="region of interest" description="Disordered" evidence="1">
    <location>
        <begin position="33"/>
        <end position="76"/>
    </location>
</feature>
<evidence type="ECO:0000256" key="1">
    <source>
        <dbReference type="SAM" id="MobiDB-lite"/>
    </source>
</evidence>
<feature type="compositionally biased region" description="Polar residues" evidence="1">
    <location>
        <begin position="34"/>
        <end position="52"/>
    </location>
</feature>
<keyword evidence="2" id="KW-0812">Transmembrane</keyword>
<feature type="signal peptide" evidence="3">
    <location>
        <begin position="1"/>
        <end position="24"/>
    </location>
</feature>
<evidence type="ECO:0000259" key="4">
    <source>
        <dbReference type="SMART" id="SM00978"/>
    </source>
</evidence>
<accession>A0A7V8FSP5</accession>
<keyword evidence="3" id="KW-0732">Signal</keyword>
<name>A0A7V8FSP5_9BURK</name>